<dbReference type="InterPro" id="IPR007138">
    <property type="entry name" value="ABM_dom"/>
</dbReference>
<protein>
    <submittedName>
        <fullName evidence="2">Heme-degrading monooxygenase HmoB</fullName>
    </submittedName>
</protein>
<keyword evidence="3" id="KW-1185">Reference proteome</keyword>
<dbReference type="InterPro" id="IPR011008">
    <property type="entry name" value="Dimeric_a/b-barrel"/>
</dbReference>
<dbReference type="PROSITE" id="PS51725">
    <property type="entry name" value="ABM"/>
    <property type="match status" value="1"/>
</dbReference>
<dbReference type="PANTHER" id="PTHR34474">
    <property type="entry name" value="SIGNAL TRANSDUCTION PROTEIN TRAP"/>
    <property type="match status" value="1"/>
</dbReference>
<dbReference type="Gene3D" id="3.30.70.100">
    <property type="match status" value="1"/>
</dbReference>
<dbReference type="InterPro" id="IPR050404">
    <property type="entry name" value="Heme-degrading_MO"/>
</dbReference>
<sequence>MKLFKWTGPLEDAGNLPEEARASLMNNDEEVLVLQEAKTTTLNNAVEYDILDQSGDLPSGRFAVLNNIPVTEEGRETFEQRFNNRARLIEAEPGFVAIRVLRPVHSGTYVILTMWEDEESFKNWQESQAYGKAHAKRGTQDGVDQRPNIFQDLLLSQHIKNKYK</sequence>
<keyword evidence="2" id="KW-0503">Monooxygenase</keyword>
<keyword evidence="2" id="KW-0560">Oxidoreductase</keyword>
<reference evidence="2 3" key="1">
    <citation type="submission" date="2016-04" db="EMBL/GenBank/DDBJ databases">
        <title>Comparative Genomics and Epigenetics of Sporosarcina ureae.</title>
        <authorList>
            <person name="Oliver A.S."/>
            <person name="Cooper K.K."/>
        </authorList>
    </citation>
    <scope>NUCLEOTIDE SEQUENCE [LARGE SCALE GENOMIC DNA]</scope>
    <source>
        <strain evidence="2 3">S204</strain>
    </source>
</reference>
<gene>
    <name evidence="2" type="ORF">SporoS204_06805</name>
</gene>
<dbReference type="SUPFAM" id="SSF54909">
    <property type="entry name" value="Dimeric alpha+beta barrel"/>
    <property type="match status" value="1"/>
</dbReference>
<evidence type="ECO:0000259" key="1">
    <source>
        <dbReference type="PROSITE" id="PS51725"/>
    </source>
</evidence>
<organism evidence="2 3">
    <name type="scientific">Sporosarcina ureae</name>
    <dbReference type="NCBI Taxonomy" id="1571"/>
    <lineage>
        <taxon>Bacteria</taxon>
        <taxon>Bacillati</taxon>
        <taxon>Bacillota</taxon>
        <taxon>Bacilli</taxon>
        <taxon>Bacillales</taxon>
        <taxon>Caryophanaceae</taxon>
        <taxon>Sporosarcina</taxon>
    </lineage>
</organism>
<dbReference type="EMBL" id="CP015108">
    <property type="protein sequence ID" value="ARF13878.1"/>
    <property type="molecule type" value="Genomic_DNA"/>
</dbReference>
<evidence type="ECO:0000313" key="3">
    <source>
        <dbReference type="Proteomes" id="UP000192486"/>
    </source>
</evidence>
<dbReference type="GO" id="GO:0004497">
    <property type="term" value="F:monooxygenase activity"/>
    <property type="evidence" value="ECO:0007669"/>
    <property type="project" value="UniProtKB-KW"/>
</dbReference>
<proteinExistence type="predicted"/>
<name>A0ABN4YPE0_SPOUR</name>
<feature type="domain" description="ABM" evidence="1">
    <location>
        <begin position="62"/>
        <end position="150"/>
    </location>
</feature>
<dbReference type="Pfam" id="PF03992">
    <property type="entry name" value="ABM"/>
    <property type="match status" value="1"/>
</dbReference>
<dbReference type="Proteomes" id="UP000192486">
    <property type="component" value="Chromosome"/>
</dbReference>
<evidence type="ECO:0000313" key="2">
    <source>
        <dbReference type="EMBL" id="ARF13878.1"/>
    </source>
</evidence>
<accession>A0ABN4YPE0</accession>
<dbReference type="PANTHER" id="PTHR34474:SF2">
    <property type="entry name" value="SIGNAL TRANSDUCTION PROTEIN TRAP"/>
    <property type="match status" value="1"/>
</dbReference>